<protein>
    <submittedName>
        <fullName evidence="2">Uncharacterized protein</fullName>
    </submittedName>
</protein>
<proteinExistence type="predicted"/>
<sequence length="109" mass="11920">MASTSEGAFHDNDSESGTPGTPGSPGSNESDVPEKFYYFRDLVCPELFRENIPPEYICFARRGMGCRNYVNPSRGQVLRQHSNDQTVFLCISRCIDVQGLPATGPNGTG</sequence>
<evidence type="ECO:0000256" key="1">
    <source>
        <dbReference type="SAM" id="MobiDB-lite"/>
    </source>
</evidence>
<keyword evidence="3" id="KW-1185">Reference proteome</keyword>
<dbReference type="EMBL" id="JACGWO010000003">
    <property type="protein sequence ID" value="KAK4431039.1"/>
    <property type="molecule type" value="Genomic_DNA"/>
</dbReference>
<comment type="caution">
    <text evidence="2">The sequence shown here is derived from an EMBL/GenBank/DDBJ whole genome shotgun (WGS) entry which is preliminary data.</text>
</comment>
<feature type="compositionally biased region" description="Low complexity" evidence="1">
    <location>
        <begin position="16"/>
        <end position="27"/>
    </location>
</feature>
<organism evidence="2 3">
    <name type="scientific">Sesamum alatum</name>
    <dbReference type="NCBI Taxonomy" id="300844"/>
    <lineage>
        <taxon>Eukaryota</taxon>
        <taxon>Viridiplantae</taxon>
        <taxon>Streptophyta</taxon>
        <taxon>Embryophyta</taxon>
        <taxon>Tracheophyta</taxon>
        <taxon>Spermatophyta</taxon>
        <taxon>Magnoliopsida</taxon>
        <taxon>eudicotyledons</taxon>
        <taxon>Gunneridae</taxon>
        <taxon>Pentapetalae</taxon>
        <taxon>asterids</taxon>
        <taxon>lamiids</taxon>
        <taxon>Lamiales</taxon>
        <taxon>Pedaliaceae</taxon>
        <taxon>Sesamum</taxon>
    </lineage>
</organism>
<feature type="region of interest" description="Disordered" evidence="1">
    <location>
        <begin position="1"/>
        <end position="32"/>
    </location>
</feature>
<dbReference type="AlphaFoldDB" id="A0AAE1YIS3"/>
<reference evidence="2" key="2">
    <citation type="journal article" date="2024" name="Plant">
        <title>Genomic evolution and insights into agronomic trait innovations of Sesamum species.</title>
        <authorList>
            <person name="Miao H."/>
            <person name="Wang L."/>
            <person name="Qu L."/>
            <person name="Liu H."/>
            <person name="Sun Y."/>
            <person name="Le M."/>
            <person name="Wang Q."/>
            <person name="Wei S."/>
            <person name="Zheng Y."/>
            <person name="Lin W."/>
            <person name="Duan Y."/>
            <person name="Cao H."/>
            <person name="Xiong S."/>
            <person name="Wang X."/>
            <person name="Wei L."/>
            <person name="Li C."/>
            <person name="Ma Q."/>
            <person name="Ju M."/>
            <person name="Zhao R."/>
            <person name="Li G."/>
            <person name="Mu C."/>
            <person name="Tian Q."/>
            <person name="Mei H."/>
            <person name="Zhang T."/>
            <person name="Gao T."/>
            <person name="Zhang H."/>
        </authorList>
    </citation>
    <scope>NUCLEOTIDE SEQUENCE</scope>
    <source>
        <strain evidence="2">3651</strain>
    </source>
</reference>
<evidence type="ECO:0000313" key="3">
    <source>
        <dbReference type="Proteomes" id="UP001293254"/>
    </source>
</evidence>
<reference evidence="2" key="1">
    <citation type="submission" date="2020-06" db="EMBL/GenBank/DDBJ databases">
        <authorList>
            <person name="Li T."/>
            <person name="Hu X."/>
            <person name="Zhang T."/>
            <person name="Song X."/>
            <person name="Zhang H."/>
            <person name="Dai N."/>
            <person name="Sheng W."/>
            <person name="Hou X."/>
            <person name="Wei L."/>
        </authorList>
    </citation>
    <scope>NUCLEOTIDE SEQUENCE</scope>
    <source>
        <strain evidence="2">3651</strain>
        <tissue evidence="2">Leaf</tissue>
    </source>
</reference>
<gene>
    <name evidence="2" type="ORF">Salat_0865900</name>
</gene>
<dbReference type="Proteomes" id="UP001293254">
    <property type="component" value="Unassembled WGS sequence"/>
</dbReference>
<evidence type="ECO:0000313" key="2">
    <source>
        <dbReference type="EMBL" id="KAK4431039.1"/>
    </source>
</evidence>
<accession>A0AAE1YIS3</accession>
<name>A0AAE1YIS3_9LAMI</name>